<proteinExistence type="predicted"/>
<evidence type="ECO:0000313" key="2">
    <source>
        <dbReference type="Proteomes" id="UP000464577"/>
    </source>
</evidence>
<accession>A0A6P1W4K7</accession>
<dbReference type="EMBL" id="CP045997">
    <property type="protein sequence ID" value="QHV99262.1"/>
    <property type="molecule type" value="Genomic_DNA"/>
</dbReference>
<keyword evidence="2" id="KW-1185">Reference proteome</keyword>
<dbReference type="AlphaFoldDB" id="A0A6P1W4K7"/>
<protein>
    <submittedName>
        <fullName evidence="1">Uncharacterized protein</fullName>
    </submittedName>
</protein>
<reference evidence="1 2" key="1">
    <citation type="submission" date="2019-11" db="EMBL/GenBank/DDBJ databases">
        <title>Spirosoma endbachense sp. nov., isolated from a natural salt meadow.</title>
        <authorList>
            <person name="Rojas J."/>
            <person name="Ambika Manirajan B."/>
            <person name="Ratering S."/>
            <person name="Suarez C."/>
            <person name="Geissler-Plaum R."/>
            <person name="Schnell S."/>
        </authorList>
    </citation>
    <scope>NUCLEOTIDE SEQUENCE [LARGE SCALE GENOMIC DNA]</scope>
    <source>
        <strain evidence="1 2">I-24</strain>
    </source>
</reference>
<dbReference type="KEGG" id="senf:GJR95_31490"/>
<dbReference type="Proteomes" id="UP000464577">
    <property type="component" value="Chromosome"/>
</dbReference>
<name>A0A6P1W4K7_9BACT</name>
<organism evidence="1 2">
    <name type="scientific">Spirosoma endbachense</name>
    <dbReference type="NCBI Taxonomy" id="2666025"/>
    <lineage>
        <taxon>Bacteria</taxon>
        <taxon>Pseudomonadati</taxon>
        <taxon>Bacteroidota</taxon>
        <taxon>Cytophagia</taxon>
        <taxon>Cytophagales</taxon>
        <taxon>Cytophagaceae</taxon>
        <taxon>Spirosoma</taxon>
    </lineage>
</organism>
<evidence type="ECO:0000313" key="1">
    <source>
        <dbReference type="EMBL" id="QHV99262.1"/>
    </source>
</evidence>
<sequence length="149" mass="17059">METIDIKDLVVGSYFSYLDKITEVQSFTRTPVELAVAIHLGKAMPMRTRCTLSELSVLPITPEWLEKLGFTLLSNDPISSNYGFYGLHWNKAFGVYNYVLVPAESSQWDLLSDSHYYAAVLGVHHLQALIWHLERVWLTIQTEMEVAHE</sequence>
<dbReference type="RefSeq" id="WP_162389665.1">
    <property type="nucleotide sequence ID" value="NZ_CP045997.1"/>
</dbReference>
<gene>
    <name evidence="1" type="ORF">GJR95_31490</name>
</gene>